<keyword evidence="12" id="KW-1185">Reference proteome</keyword>
<dbReference type="Pfam" id="PF00561">
    <property type="entry name" value="Abhydrolase_1"/>
    <property type="match status" value="1"/>
</dbReference>
<keyword evidence="3 7" id="KW-0378">Hydrolase</keyword>
<evidence type="ECO:0000256" key="5">
    <source>
        <dbReference type="ARBA" id="ARBA00023098"/>
    </source>
</evidence>
<protein>
    <recommendedName>
        <fullName evidence="7">Lipase</fullName>
    </recommendedName>
</protein>
<keyword evidence="5" id="KW-0443">Lipid metabolism</keyword>
<evidence type="ECO:0000256" key="1">
    <source>
        <dbReference type="ARBA" id="ARBA00010701"/>
    </source>
</evidence>
<evidence type="ECO:0000256" key="2">
    <source>
        <dbReference type="ARBA" id="ARBA00022729"/>
    </source>
</evidence>
<evidence type="ECO:0000256" key="3">
    <source>
        <dbReference type="ARBA" id="ARBA00022801"/>
    </source>
</evidence>
<name>A0AAW2F8V6_9HYME</name>
<dbReference type="Gene3D" id="3.40.50.1820">
    <property type="entry name" value="alpha/beta hydrolase"/>
    <property type="match status" value="1"/>
</dbReference>
<evidence type="ECO:0000256" key="4">
    <source>
        <dbReference type="ARBA" id="ARBA00022963"/>
    </source>
</evidence>
<dbReference type="InterPro" id="IPR029058">
    <property type="entry name" value="AB_hydrolase_fold"/>
</dbReference>
<dbReference type="PROSITE" id="PS51257">
    <property type="entry name" value="PROKAR_LIPOPROTEIN"/>
    <property type="match status" value="1"/>
</dbReference>
<dbReference type="AlphaFoldDB" id="A0AAW2F8V6"/>
<dbReference type="PIRSF" id="PIRSF000862">
    <property type="entry name" value="Steryl_ester_lip"/>
    <property type="match status" value="1"/>
</dbReference>
<evidence type="ECO:0000256" key="7">
    <source>
        <dbReference type="PIRNR" id="PIRNR000862"/>
    </source>
</evidence>
<dbReference type="GO" id="GO:0016788">
    <property type="term" value="F:hydrolase activity, acting on ester bonds"/>
    <property type="evidence" value="ECO:0007669"/>
    <property type="project" value="InterPro"/>
</dbReference>
<evidence type="ECO:0000256" key="9">
    <source>
        <dbReference type="SAM" id="SignalP"/>
    </source>
</evidence>
<keyword evidence="6" id="KW-0325">Glycoprotein</keyword>
<feature type="chain" id="PRO_5043598505" description="Lipase" evidence="9">
    <location>
        <begin position="27"/>
        <end position="413"/>
    </location>
</feature>
<dbReference type="InterPro" id="IPR000073">
    <property type="entry name" value="AB_hydrolase_1"/>
</dbReference>
<dbReference type="SUPFAM" id="SSF53474">
    <property type="entry name" value="alpha/beta-Hydrolases"/>
    <property type="match status" value="1"/>
</dbReference>
<gene>
    <name evidence="11" type="ORF">PUN28_013890</name>
</gene>
<feature type="active site" description="Charge relay system" evidence="8">
    <location>
        <position position="356"/>
    </location>
</feature>
<sequence length="413" mass="46536">MPSTTSRHQVFVAMTILSCCLSLANAFVRLAPDSNPDIELTTPELVTKYGYPLEIHDIVAEDGYALQLHRVPHGRDDEAESKSKIKTPILLVHGLGGSSADWILMGPGKSLAYILADAGYDVWLGNNRGNIYSRNHTSLSLTDRAFWDFSYHELGIYDLPAMIDYILNTTGYEKIYYVGHSEGTTQFWVMASEKPEYNSKIILMIGLAPAAYSGNIRGPVKKLAKLTYFGVWVGETFGYPEFRSRTDWGKFVSNLFCQRAASTQFICSNILFLVAGFSRAELNTDNLTVIIAHVPAGASWKQFVHYGQGYINPGRFRQFDYANVDKNFRIYNSTTPPDYQLEKITAPIALFSSDNDWLATTKDVELLSTKLNSVVFHYKTPINTTFNHYDFIWGKSSLQMVSRPILQLLAQYQ</sequence>
<keyword evidence="2 9" id="KW-0732">Signal</keyword>
<dbReference type="FunFam" id="3.40.50.1820:FF:000021">
    <property type="entry name" value="Lipase"/>
    <property type="match status" value="1"/>
</dbReference>
<reference evidence="11 12" key="1">
    <citation type="submission" date="2023-03" db="EMBL/GenBank/DDBJ databases">
        <title>High recombination rates correlate with genetic variation in Cardiocondyla obscurior ants.</title>
        <authorList>
            <person name="Errbii M."/>
        </authorList>
    </citation>
    <scope>NUCLEOTIDE SEQUENCE [LARGE SCALE GENOMIC DNA]</scope>
    <source>
        <strain evidence="11">Alpha-2009</strain>
        <tissue evidence="11">Whole body</tissue>
    </source>
</reference>
<feature type="signal peptide" evidence="9">
    <location>
        <begin position="1"/>
        <end position="26"/>
    </location>
</feature>
<feature type="active site" description="Nucleophile" evidence="8">
    <location>
        <position position="181"/>
    </location>
</feature>
<dbReference type="EMBL" id="JADYXP020000014">
    <property type="protein sequence ID" value="KAL0110610.1"/>
    <property type="molecule type" value="Genomic_DNA"/>
</dbReference>
<accession>A0AAW2F8V6</accession>
<dbReference type="GO" id="GO:0016042">
    <property type="term" value="P:lipid catabolic process"/>
    <property type="evidence" value="ECO:0007669"/>
    <property type="project" value="UniProtKB-KW"/>
</dbReference>
<evidence type="ECO:0000313" key="11">
    <source>
        <dbReference type="EMBL" id="KAL0110610.1"/>
    </source>
</evidence>
<organism evidence="11 12">
    <name type="scientific">Cardiocondyla obscurior</name>
    <dbReference type="NCBI Taxonomy" id="286306"/>
    <lineage>
        <taxon>Eukaryota</taxon>
        <taxon>Metazoa</taxon>
        <taxon>Ecdysozoa</taxon>
        <taxon>Arthropoda</taxon>
        <taxon>Hexapoda</taxon>
        <taxon>Insecta</taxon>
        <taxon>Pterygota</taxon>
        <taxon>Neoptera</taxon>
        <taxon>Endopterygota</taxon>
        <taxon>Hymenoptera</taxon>
        <taxon>Apocrita</taxon>
        <taxon>Aculeata</taxon>
        <taxon>Formicoidea</taxon>
        <taxon>Formicidae</taxon>
        <taxon>Myrmicinae</taxon>
        <taxon>Cardiocondyla</taxon>
    </lineage>
</organism>
<evidence type="ECO:0000256" key="6">
    <source>
        <dbReference type="ARBA" id="ARBA00023180"/>
    </source>
</evidence>
<dbReference type="PANTHER" id="PTHR11005">
    <property type="entry name" value="LYSOSOMAL ACID LIPASE-RELATED"/>
    <property type="match status" value="1"/>
</dbReference>
<comment type="caution">
    <text evidence="11">The sequence shown here is derived from an EMBL/GenBank/DDBJ whole genome shotgun (WGS) entry which is preliminary data.</text>
</comment>
<evidence type="ECO:0000259" key="10">
    <source>
        <dbReference type="Pfam" id="PF00561"/>
    </source>
</evidence>
<evidence type="ECO:0000313" key="12">
    <source>
        <dbReference type="Proteomes" id="UP001430953"/>
    </source>
</evidence>
<comment type="similarity">
    <text evidence="1 7">Belongs to the AB hydrolase superfamily. Lipase family.</text>
</comment>
<feature type="domain" description="AB hydrolase-1" evidence="10">
    <location>
        <begin position="88"/>
        <end position="206"/>
    </location>
</feature>
<dbReference type="Proteomes" id="UP001430953">
    <property type="component" value="Unassembled WGS sequence"/>
</dbReference>
<feature type="active site" description="Charge relay system" evidence="8">
    <location>
        <position position="388"/>
    </location>
</feature>
<keyword evidence="4 7" id="KW-0442">Lipid degradation</keyword>
<evidence type="ECO:0000256" key="8">
    <source>
        <dbReference type="PIRSR" id="PIRSR000862-1"/>
    </source>
</evidence>
<dbReference type="InterPro" id="IPR025483">
    <property type="entry name" value="Lipase_euk"/>
</dbReference>
<proteinExistence type="inferred from homology"/>